<dbReference type="PANTHER" id="PTHR43580">
    <property type="entry name" value="OXIDOREDUCTASE GLYR1-RELATED"/>
    <property type="match status" value="1"/>
</dbReference>
<evidence type="ECO:0000259" key="5">
    <source>
        <dbReference type="Pfam" id="PF03446"/>
    </source>
</evidence>
<evidence type="ECO:0000256" key="4">
    <source>
        <dbReference type="PIRSR" id="PIRSR000103-1"/>
    </source>
</evidence>
<protein>
    <submittedName>
        <fullName evidence="7">NAD(P)-dependent oxidoreductase</fullName>
    </submittedName>
</protein>
<dbReference type="InterPro" id="IPR015815">
    <property type="entry name" value="HIBADH-related"/>
</dbReference>
<evidence type="ECO:0000313" key="7">
    <source>
        <dbReference type="EMBL" id="PVE76203.1"/>
    </source>
</evidence>
<sequence length="301" mass="30717">MASVGFLGLGSMGAALARRLVDAGHDVHVWNRSRGPVDDLVAVGAVACATPGEALAHPVSFSMLADDTAALSVLDAESVASATGGVHVNMASISPAGAGELQRRFAAAGARYVAAPVLGRPTVAAEGKLNVLVAGAADDVAEVEPFLRVFAARLWPLGAEPSTANAVKIAVNYDIIHAIQAIGESVALVEARGVDPGLFVEILTSTLFAGVVYSGYGGMIARQAYDPPGFDVALGYKDLLLSAEIAGETGTHLPTLAALTAVFERALAEPDLVRLDWGAAAEVTRRGLLPASDDEREGGAA</sequence>
<dbReference type="GO" id="GO:0050661">
    <property type="term" value="F:NADP binding"/>
    <property type="evidence" value="ECO:0007669"/>
    <property type="project" value="InterPro"/>
</dbReference>
<accession>A0A2T7WNN0</accession>
<keyword evidence="3" id="KW-0520">NAD</keyword>
<dbReference type="RefSeq" id="WP_116537113.1">
    <property type="nucleotide sequence ID" value="NZ_QDFT01000010.1"/>
</dbReference>
<dbReference type="EMBL" id="QDFT01000010">
    <property type="protein sequence ID" value="PVE76203.1"/>
    <property type="molecule type" value="Genomic_DNA"/>
</dbReference>
<dbReference type="Pfam" id="PF14833">
    <property type="entry name" value="NAD_binding_11"/>
    <property type="match status" value="1"/>
</dbReference>
<dbReference type="SUPFAM" id="SSF48179">
    <property type="entry name" value="6-phosphogluconate dehydrogenase C-terminal domain-like"/>
    <property type="match status" value="1"/>
</dbReference>
<dbReference type="AlphaFoldDB" id="A0A2T7WNN0"/>
<dbReference type="GO" id="GO:0016491">
    <property type="term" value="F:oxidoreductase activity"/>
    <property type="evidence" value="ECO:0007669"/>
    <property type="project" value="UniProtKB-KW"/>
</dbReference>
<dbReference type="Gene3D" id="3.40.50.720">
    <property type="entry name" value="NAD(P)-binding Rossmann-like Domain"/>
    <property type="match status" value="1"/>
</dbReference>
<dbReference type="InterPro" id="IPR036291">
    <property type="entry name" value="NAD(P)-bd_dom_sf"/>
</dbReference>
<proteinExistence type="inferred from homology"/>
<dbReference type="InterPro" id="IPR008927">
    <property type="entry name" value="6-PGluconate_DH-like_C_sf"/>
</dbReference>
<dbReference type="GO" id="GO:0051287">
    <property type="term" value="F:NAD binding"/>
    <property type="evidence" value="ECO:0007669"/>
    <property type="project" value="InterPro"/>
</dbReference>
<evidence type="ECO:0000256" key="3">
    <source>
        <dbReference type="ARBA" id="ARBA00023027"/>
    </source>
</evidence>
<dbReference type="SUPFAM" id="SSF51735">
    <property type="entry name" value="NAD(P)-binding Rossmann-fold domains"/>
    <property type="match status" value="1"/>
</dbReference>
<organism evidence="7 8">
    <name type="scientific">Microbacterium testaceum</name>
    <name type="common">Aureobacterium testaceum</name>
    <name type="synonym">Brevibacterium testaceum</name>
    <dbReference type="NCBI Taxonomy" id="2033"/>
    <lineage>
        <taxon>Bacteria</taxon>
        <taxon>Bacillati</taxon>
        <taxon>Actinomycetota</taxon>
        <taxon>Actinomycetes</taxon>
        <taxon>Micrococcales</taxon>
        <taxon>Microbacteriaceae</taxon>
        <taxon>Microbacterium</taxon>
    </lineage>
</organism>
<comment type="caution">
    <text evidence="7">The sequence shown here is derived from an EMBL/GenBank/DDBJ whole genome shotgun (WGS) entry which is preliminary data.</text>
</comment>
<dbReference type="Gene3D" id="1.10.1040.10">
    <property type="entry name" value="N-(1-d-carboxylethyl)-l-norvaline Dehydrogenase, domain 2"/>
    <property type="match status" value="1"/>
</dbReference>
<dbReference type="PIRSF" id="PIRSF000103">
    <property type="entry name" value="HIBADH"/>
    <property type="match status" value="1"/>
</dbReference>
<dbReference type="InterPro" id="IPR006115">
    <property type="entry name" value="6PGDH_NADP-bd"/>
</dbReference>
<feature type="domain" description="6-phosphogluconate dehydrogenase NADP-binding" evidence="5">
    <location>
        <begin position="4"/>
        <end position="154"/>
    </location>
</feature>
<comment type="similarity">
    <text evidence="1">Belongs to the HIBADH-related family.</text>
</comment>
<dbReference type="InterPro" id="IPR013328">
    <property type="entry name" value="6PGD_dom2"/>
</dbReference>
<dbReference type="Pfam" id="PF03446">
    <property type="entry name" value="NAD_binding_2"/>
    <property type="match status" value="1"/>
</dbReference>
<gene>
    <name evidence="7" type="ORF">DC432_06155</name>
</gene>
<keyword evidence="2" id="KW-0560">Oxidoreductase</keyword>
<reference evidence="7 8" key="1">
    <citation type="submission" date="2018-04" db="EMBL/GenBank/DDBJ databases">
        <authorList>
            <person name="Go L.Y."/>
            <person name="Mitchell J.A."/>
        </authorList>
    </citation>
    <scope>NUCLEOTIDE SEQUENCE [LARGE SCALE GENOMIC DNA]</scope>
    <source>
        <strain evidence="7 8">TPD7010</strain>
    </source>
</reference>
<feature type="active site" evidence="4">
    <location>
        <position position="168"/>
    </location>
</feature>
<evidence type="ECO:0000313" key="8">
    <source>
        <dbReference type="Proteomes" id="UP000244649"/>
    </source>
</evidence>
<name>A0A2T7WNN0_MICTE</name>
<dbReference type="Proteomes" id="UP000244649">
    <property type="component" value="Unassembled WGS sequence"/>
</dbReference>
<dbReference type="InterPro" id="IPR051265">
    <property type="entry name" value="HIBADH-related_NP60_sf"/>
</dbReference>
<feature type="domain" description="3-hydroxyisobutyrate dehydrogenase-like NAD-binding" evidence="6">
    <location>
        <begin position="164"/>
        <end position="269"/>
    </location>
</feature>
<dbReference type="InterPro" id="IPR029154">
    <property type="entry name" value="HIBADH-like_NADP-bd"/>
</dbReference>
<evidence type="ECO:0000256" key="2">
    <source>
        <dbReference type="ARBA" id="ARBA00023002"/>
    </source>
</evidence>
<evidence type="ECO:0000259" key="6">
    <source>
        <dbReference type="Pfam" id="PF14833"/>
    </source>
</evidence>
<evidence type="ECO:0000256" key="1">
    <source>
        <dbReference type="ARBA" id="ARBA00009080"/>
    </source>
</evidence>
<dbReference type="PANTHER" id="PTHR43580:SF2">
    <property type="entry name" value="CYTOKINE-LIKE NUCLEAR FACTOR N-PAC"/>
    <property type="match status" value="1"/>
</dbReference>